<reference evidence="1" key="1">
    <citation type="journal article" date="2015" name="Nature">
        <title>Complex archaea that bridge the gap between prokaryotes and eukaryotes.</title>
        <authorList>
            <person name="Spang A."/>
            <person name="Saw J.H."/>
            <person name="Jorgensen S.L."/>
            <person name="Zaremba-Niedzwiedzka K."/>
            <person name="Martijn J."/>
            <person name="Lind A.E."/>
            <person name="van Eijk R."/>
            <person name="Schleper C."/>
            <person name="Guy L."/>
            <person name="Ettema T.J."/>
        </authorList>
    </citation>
    <scope>NUCLEOTIDE SEQUENCE</scope>
</reference>
<sequence length="262" mass="30062">MTEIIYDCPVCRDGGFLHPRKEDGKPDYSKLISCKCREAEILANRNARLLELCNLPFGTESWTLDNYETDKRWPSLAEAKQAAIDYAGNAGEAEWLILMGKRDTGKTHLAIGICRRWLIKGKAAKYILVPQMLDDLREGYSQDRRREASYRRDQEAGLSGDWGELPYEAQMRMLKDVDLLVLDDLGAQVPTPWAMEKIMMIIDHRYINGLPLVVTTNKPLNKLPGDAEGRIGSRLLRFQASKIITLASDEYRTWRRKEKRND</sequence>
<dbReference type="Gene3D" id="3.40.50.300">
    <property type="entry name" value="P-loop containing nucleotide triphosphate hydrolases"/>
    <property type="match status" value="1"/>
</dbReference>
<dbReference type="PANTHER" id="PTHR30050:SF4">
    <property type="entry name" value="ATP-BINDING PROTEIN RV3427C IN INSERTION SEQUENCE-RELATED"/>
    <property type="match status" value="1"/>
</dbReference>
<dbReference type="InterPro" id="IPR027417">
    <property type="entry name" value="P-loop_NTPase"/>
</dbReference>
<accession>A0A0F9PUY9</accession>
<evidence type="ECO:0000313" key="1">
    <source>
        <dbReference type="EMBL" id="KKM97002.1"/>
    </source>
</evidence>
<dbReference type="GO" id="GO:0006260">
    <property type="term" value="P:DNA replication"/>
    <property type="evidence" value="ECO:0007669"/>
    <property type="project" value="TreeGrafter"/>
</dbReference>
<dbReference type="SUPFAM" id="SSF52540">
    <property type="entry name" value="P-loop containing nucleoside triphosphate hydrolases"/>
    <property type="match status" value="1"/>
</dbReference>
<gene>
    <name evidence="1" type="ORF">LCGC14_1172360</name>
</gene>
<dbReference type="EMBL" id="LAZR01005804">
    <property type="protein sequence ID" value="KKM97002.1"/>
    <property type="molecule type" value="Genomic_DNA"/>
</dbReference>
<comment type="caution">
    <text evidence="1">The sequence shown here is derived from an EMBL/GenBank/DDBJ whole genome shotgun (WGS) entry which is preliminary data.</text>
</comment>
<dbReference type="AlphaFoldDB" id="A0A0F9PUY9"/>
<organism evidence="1">
    <name type="scientific">marine sediment metagenome</name>
    <dbReference type="NCBI Taxonomy" id="412755"/>
    <lineage>
        <taxon>unclassified sequences</taxon>
        <taxon>metagenomes</taxon>
        <taxon>ecological metagenomes</taxon>
    </lineage>
</organism>
<name>A0A0F9PUY9_9ZZZZ</name>
<proteinExistence type="predicted"/>
<dbReference type="PANTHER" id="PTHR30050">
    <property type="entry name" value="CHROMOSOMAL REPLICATION INITIATOR PROTEIN DNAA"/>
    <property type="match status" value="1"/>
</dbReference>
<protein>
    <submittedName>
        <fullName evidence="1">Uncharacterized protein</fullName>
    </submittedName>
</protein>